<reference evidence="2 3" key="1">
    <citation type="submission" date="2022-08" db="EMBL/GenBank/DDBJ databases">
        <authorList>
            <person name="Somphong A."/>
            <person name="Phongsopitanun W."/>
        </authorList>
    </citation>
    <scope>NUCLEOTIDE SEQUENCE [LARGE SCALE GENOMIC DNA]</scope>
    <source>
        <strain evidence="2 3">LP11</strain>
    </source>
</reference>
<dbReference type="InterPro" id="IPR019026">
    <property type="entry name" value="Peptidase_M64_IgA"/>
</dbReference>
<gene>
    <name evidence="2" type="ORF">NX794_24735</name>
</gene>
<feature type="signal peptide" evidence="1">
    <location>
        <begin position="1"/>
        <end position="23"/>
    </location>
</feature>
<evidence type="ECO:0000313" key="3">
    <source>
        <dbReference type="Proteomes" id="UP001205612"/>
    </source>
</evidence>
<dbReference type="RefSeq" id="WP_258781086.1">
    <property type="nucleotide sequence ID" value="NZ_JANUGP010000021.1"/>
</dbReference>
<dbReference type="EMBL" id="JANUGP010000021">
    <property type="protein sequence ID" value="MCS0604394.1"/>
    <property type="molecule type" value="Genomic_DNA"/>
</dbReference>
<feature type="chain" id="PRO_5046232963" evidence="1">
    <location>
        <begin position="24"/>
        <end position="417"/>
    </location>
</feature>
<sequence>MRRTLYSALAAAFTLTALGLATAPAQTAAGAPGERREVFAPDGSIRTVQVPQRPQAAPDARTRAAAAAATVEPVEVNGPSSSKLDLVFVGDGYTSAELDTYRAHVRSKVAELFAVEPFKSYRSMFNIWQVNVVSRESGVDDDPTPGVRRDTALDMNYYCDGLARLLCVDEAKAARYAAQAPQADQVVALANSTTYGGAGGTAATAAGGNAQAGQIVVHELGHSLGGLADEYDSPGRYQGDEPSEPNVSVHPQADMAAQRTKWYRWLGRPTPDGGTIGTYEGAKYAALGIYRPSQNSIMRTLGREYNAPGREAMIAAFYRKAGVAAQDPARPTAAGGWLLRVRPQHPDGPPLQVSWRIDGHPLAHRGERLDTSHLPAALLAGRGRHRLTATVTDPTPWVRDPALRSVLRGTFTWTVRI</sequence>
<dbReference type="Gene3D" id="3.40.390.10">
    <property type="entry name" value="Collagenase (Catalytic Domain)"/>
    <property type="match status" value="1"/>
</dbReference>
<evidence type="ECO:0000313" key="2">
    <source>
        <dbReference type="EMBL" id="MCS0604394.1"/>
    </source>
</evidence>
<comment type="caution">
    <text evidence="2">The sequence shown here is derived from an EMBL/GenBank/DDBJ whole genome shotgun (WGS) entry which is preliminary data.</text>
</comment>
<organism evidence="2 3">
    <name type="scientific">Streptomyces pyxinicus</name>
    <dbReference type="NCBI Taxonomy" id="2970331"/>
    <lineage>
        <taxon>Bacteria</taxon>
        <taxon>Bacillati</taxon>
        <taxon>Actinomycetota</taxon>
        <taxon>Actinomycetes</taxon>
        <taxon>Kitasatosporales</taxon>
        <taxon>Streptomycetaceae</taxon>
        <taxon>Streptomyces</taxon>
    </lineage>
</organism>
<keyword evidence="3" id="KW-1185">Reference proteome</keyword>
<keyword evidence="1" id="KW-0732">Signal</keyword>
<name>A0ABT2B7A5_9ACTN</name>
<proteinExistence type="predicted"/>
<accession>A0ABT2B7A5</accession>
<dbReference type="Pfam" id="PF09471">
    <property type="entry name" value="Peptidase_M64"/>
    <property type="match status" value="2"/>
</dbReference>
<evidence type="ECO:0000256" key="1">
    <source>
        <dbReference type="SAM" id="SignalP"/>
    </source>
</evidence>
<dbReference type="Proteomes" id="UP001205612">
    <property type="component" value="Unassembled WGS sequence"/>
</dbReference>
<protein>
    <submittedName>
        <fullName evidence="2">M64 family metallopeptidase</fullName>
    </submittedName>
</protein>
<dbReference type="InterPro" id="IPR024079">
    <property type="entry name" value="MetalloPept_cat_dom_sf"/>
</dbReference>